<keyword evidence="4 6" id="KW-0665">Pyrimidine biosynthesis</keyword>
<sequence>MTTSLEISDLNKGRLIVGLDLPTIDEAERIVSILGDTVSFYKIGYHLSFVGGLELARDLVADGKQIFLDMKLFDIETTIIAAVENIAKMGISMLTLHAYPQAMRVAVSAARGTGIRLLAVTVLTSMDDLDLKESGYEKSVSAMVEMRATQARDIGMGGLICSPREASMVRKIVGDHMSIVTPGIRMMDSNIDNQKRFMSPEDALRCGATHIVVARPIVKSSDPLLAARQFLRAISLSNNS</sequence>
<evidence type="ECO:0000256" key="3">
    <source>
        <dbReference type="ARBA" id="ARBA00022793"/>
    </source>
</evidence>
<dbReference type="GO" id="GO:0006207">
    <property type="term" value="P:'de novo' pyrimidine nucleobase biosynthetic process"/>
    <property type="evidence" value="ECO:0007669"/>
    <property type="project" value="InterPro"/>
</dbReference>
<feature type="binding site" evidence="6 8">
    <location>
        <position position="215"/>
    </location>
    <ligand>
        <name>substrate</name>
    </ligand>
</feature>
<comment type="catalytic activity">
    <reaction evidence="6">
        <text>orotidine 5'-phosphate + H(+) = UMP + CO2</text>
        <dbReference type="Rhea" id="RHEA:11596"/>
        <dbReference type="ChEBI" id="CHEBI:15378"/>
        <dbReference type="ChEBI" id="CHEBI:16526"/>
        <dbReference type="ChEBI" id="CHEBI:57538"/>
        <dbReference type="ChEBI" id="CHEBI:57865"/>
        <dbReference type="EC" id="4.1.1.23"/>
    </reaction>
</comment>
<dbReference type="SUPFAM" id="SSF51366">
    <property type="entry name" value="Ribulose-phoshate binding barrel"/>
    <property type="match status" value="1"/>
</dbReference>
<protein>
    <recommendedName>
        <fullName evidence="6">Orotidine 5'-phosphate decarboxylase</fullName>
        <ecNumber evidence="6">4.1.1.23</ecNumber>
    </recommendedName>
    <alternativeName>
        <fullName evidence="6">OMP decarboxylase</fullName>
        <shortName evidence="6">OMPDCase</shortName>
        <shortName evidence="6">OMPdecase</shortName>
    </alternativeName>
</protein>
<dbReference type="Proteomes" id="UP000017862">
    <property type="component" value="Chromosome"/>
</dbReference>
<evidence type="ECO:0000256" key="5">
    <source>
        <dbReference type="ARBA" id="ARBA00023239"/>
    </source>
</evidence>
<keyword evidence="11" id="KW-1185">Reference proteome</keyword>
<feature type="binding site" evidence="6 8">
    <location>
        <position position="185"/>
    </location>
    <ligand>
        <name>substrate</name>
    </ligand>
</feature>
<dbReference type="NCBIfam" id="NF001273">
    <property type="entry name" value="PRK00230.1"/>
    <property type="match status" value="1"/>
</dbReference>
<dbReference type="HAMAP" id="MF_01200_B">
    <property type="entry name" value="OMPdecase_type1_B"/>
    <property type="match status" value="1"/>
</dbReference>
<dbReference type="EC" id="4.1.1.23" evidence="6"/>
<dbReference type="Pfam" id="PF00215">
    <property type="entry name" value="OMPdecase"/>
    <property type="match status" value="1"/>
</dbReference>
<gene>
    <name evidence="6 10" type="primary">pyrF</name>
    <name evidence="10" type="ORF">lam_080</name>
</gene>
<dbReference type="RefSeq" id="WP_007556838.1">
    <property type="nucleotide sequence ID" value="NC_022793.1"/>
</dbReference>
<dbReference type="CDD" id="cd04725">
    <property type="entry name" value="OMP_decarboxylase_like"/>
    <property type="match status" value="1"/>
</dbReference>
<dbReference type="KEGG" id="lar:lam_080"/>
<dbReference type="NCBIfam" id="TIGR01740">
    <property type="entry name" value="pyrF"/>
    <property type="match status" value="1"/>
</dbReference>
<feature type="domain" description="Orotidine 5'-phosphate decarboxylase" evidence="9">
    <location>
        <begin position="14"/>
        <end position="230"/>
    </location>
</feature>
<accession>U6B4A0</accession>
<dbReference type="eggNOG" id="COG0284">
    <property type="taxonomic scope" value="Bacteria"/>
</dbReference>
<feature type="binding site" evidence="8">
    <location>
        <position position="214"/>
    </location>
    <ligand>
        <name>substrate</name>
    </ligand>
</feature>
<evidence type="ECO:0000256" key="8">
    <source>
        <dbReference type="PIRSR" id="PIRSR614732-2"/>
    </source>
</evidence>
<comment type="similarity">
    <text evidence="6">Belongs to the OMP decarboxylase family. Type 1 subfamily.</text>
</comment>
<comment type="subunit">
    <text evidence="6">Homodimer.</text>
</comment>
<dbReference type="GO" id="GO:0005829">
    <property type="term" value="C:cytosol"/>
    <property type="evidence" value="ECO:0007669"/>
    <property type="project" value="TreeGrafter"/>
</dbReference>
<dbReference type="InterPro" id="IPR011060">
    <property type="entry name" value="RibuloseP-bd_barrel"/>
</dbReference>
<dbReference type="UniPathway" id="UPA00070">
    <property type="reaction ID" value="UER00120"/>
</dbReference>
<reference evidence="10 11" key="1">
    <citation type="journal article" date="2014" name="Mol. Plant Microbe Interact.">
        <title>The complete genome sequence of Candidatus Liberibacter americanus, associated with citrus Huanglongbing.</title>
        <authorList>
            <person name="Wulff N.A."/>
            <person name="Zhang S."/>
            <person name="Setubal J.C."/>
            <person name="Almeida N.F."/>
            <person name="Martins E.C."/>
            <person name="Harakava R."/>
            <person name="Kumar D."/>
            <person name="Rangel L.T."/>
            <person name="Foissac X."/>
            <person name="Bove J."/>
            <person name="Gabriel D.W."/>
        </authorList>
    </citation>
    <scope>NUCLEOTIDE SEQUENCE [LARGE SCALE GENOMIC DNA]</scope>
    <source>
        <strain evidence="10 11">Sao Paulo</strain>
    </source>
</reference>
<dbReference type="GO" id="GO:0044205">
    <property type="term" value="P:'de novo' UMP biosynthetic process"/>
    <property type="evidence" value="ECO:0007669"/>
    <property type="project" value="UniProtKB-UniRule"/>
</dbReference>
<comment type="caution">
    <text evidence="6">Lacks conserved residue(s) required for the propagation of feature annotation.</text>
</comment>
<dbReference type="AlphaFoldDB" id="U6B4A0"/>
<feature type="active site" description="For OMPdecase activity" evidence="7">
    <location>
        <position position="71"/>
    </location>
</feature>
<dbReference type="GO" id="GO:0004590">
    <property type="term" value="F:orotidine-5'-phosphate decarboxylase activity"/>
    <property type="evidence" value="ECO:0007669"/>
    <property type="project" value="UniProtKB-UniRule"/>
</dbReference>
<evidence type="ECO:0000256" key="6">
    <source>
        <dbReference type="HAMAP-Rule" id="MF_01200"/>
    </source>
</evidence>
<keyword evidence="3 6" id="KW-0210">Decarboxylase</keyword>
<dbReference type="InterPro" id="IPR014732">
    <property type="entry name" value="OMPdecase"/>
</dbReference>
<proteinExistence type="inferred from homology"/>
<dbReference type="PATRIC" id="fig|1261131.3.peg.74"/>
<evidence type="ECO:0000256" key="7">
    <source>
        <dbReference type="PIRSR" id="PIRSR614732-1"/>
    </source>
</evidence>
<dbReference type="InterPro" id="IPR001754">
    <property type="entry name" value="OMPdeCOase_dom"/>
</dbReference>
<feature type="binding site" evidence="6 8">
    <location>
        <position position="124"/>
    </location>
    <ligand>
        <name>substrate</name>
    </ligand>
</feature>
<feature type="binding site" evidence="6 8">
    <location>
        <position position="42"/>
    </location>
    <ligand>
        <name>substrate</name>
    </ligand>
</feature>
<organism evidence="10 11">
    <name type="scientific">Candidatus Liberibacter americanus str. Sao Paulo</name>
    <dbReference type="NCBI Taxonomy" id="1261131"/>
    <lineage>
        <taxon>Bacteria</taxon>
        <taxon>Pseudomonadati</taxon>
        <taxon>Pseudomonadota</taxon>
        <taxon>Alphaproteobacteria</taxon>
        <taxon>Hyphomicrobiales</taxon>
        <taxon>Rhizobiaceae</taxon>
        <taxon>Liberibacter</taxon>
    </lineage>
</organism>
<feature type="active site" description="Proton donor" evidence="6">
    <location>
        <position position="71"/>
    </location>
</feature>
<comment type="function">
    <text evidence="1 6">Catalyzes the decarboxylation of orotidine 5'-monophosphate (OMP) to uridine 5'-monophosphate (UMP).</text>
</comment>
<evidence type="ECO:0000313" key="10">
    <source>
        <dbReference type="EMBL" id="AHA27463.1"/>
    </source>
</evidence>
<evidence type="ECO:0000256" key="1">
    <source>
        <dbReference type="ARBA" id="ARBA00002356"/>
    </source>
</evidence>
<dbReference type="InterPro" id="IPR013785">
    <property type="entry name" value="Aldolase_TIM"/>
</dbReference>
<dbReference type="PANTHER" id="PTHR32119">
    <property type="entry name" value="OROTIDINE 5'-PHOSPHATE DECARBOXYLASE"/>
    <property type="match status" value="1"/>
</dbReference>
<dbReference type="STRING" id="1261131.lam_080"/>
<feature type="active site" description="For OMPdecase activity" evidence="7">
    <location>
        <position position="74"/>
    </location>
</feature>
<feature type="binding site" evidence="6">
    <location>
        <begin position="69"/>
        <end position="78"/>
    </location>
    <ligand>
        <name>substrate</name>
    </ligand>
</feature>
<evidence type="ECO:0000256" key="4">
    <source>
        <dbReference type="ARBA" id="ARBA00022975"/>
    </source>
</evidence>
<name>U6B4A0_9HYPH</name>
<evidence type="ECO:0000313" key="11">
    <source>
        <dbReference type="Proteomes" id="UP000017862"/>
    </source>
</evidence>
<dbReference type="SMART" id="SM00934">
    <property type="entry name" value="OMPdecase"/>
    <property type="match status" value="1"/>
</dbReference>
<dbReference type="EMBL" id="CP006604">
    <property type="protein sequence ID" value="AHA27463.1"/>
    <property type="molecule type" value="Genomic_DNA"/>
</dbReference>
<dbReference type="HOGENOM" id="CLU_067069_0_0_5"/>
<dbReference type="InterPro" id="IPR047596">
    <property type="entry name" value="OMPdecase_bac"/>
</dbReference>
<evidence type="ECO:0000256" key="2">
    <source>
        <dbReference type="ARBA" id="ARBA00004861"/>
    </source>
</evidence>
<keyword evidence="5 6" id="KW-0456">Lyase</keyword>
<feature type="binding site" evidence="6 8">
    <location>
        <position position="194"/>
    </location>
    <ligand>
        <name>substrate</name>
    </ligand>
</feature>
<feature type="binding site" evidence="6 8">
    <location>
        <position position="20"/>
    </location>
    <ligand>
        <name>substrate</name>
    </ligand>
</feature>
<dbReference type="Gene3D" id="3.20.20.70">
    <property type="entry name" value="Aldolase class I"/>
    <property type="match status" value="1"/>
</dbReference>
<evidence type="ECO:0000259" key="9">
    <source>
        <dbReference type="SMART" id="SM00934"/>
    </source>
</evidence>
<comment type="pathway">
    <text evidence="2 6">Pyrimidine metabolism; UMP biosynthesis via de novo pathway; UMP from orotate: step 2/2.</text>
</comment>
<dbReference type="PANTHER" id="PTHR32119:SF2">
    <property type="entry name" value="OROTIDINE 5'-PHOSPHATE DECARBOXYLASE"/>
    <property type="match status" value="1"/>
</dbReference>
<feature type="active site" description="For OMPdecase activity" evidence="7">
    <location>
        <position position="69"/>
    </location>
</feature>